<keyword evidence="2" id="KW-1185">Reference proteome</keyword>
<reference evidence="1 2" key="1">
    <citation type="submission" date="2014-04" db="EMBL/GenBank/DDBJ databases">
        <authorList>
            <consortium name="DOE Joint Genome Institute"/>
            <person name="Kuo A."/>
            <person name="Kohler A."/>
            <person name="Nagy L.G."/>
            <person name="Floudas D."/>
            <person name="Copeland A."/>
            <person name="Barry K.W."/>
            <person name="Cichocki N."/>
            <person name="Veneault-Fourrey C."/>
            <person name="LaButti K."/>
            <person name="Lindquist E.A."/>
            <person name="Lipzen A."/>
            <person name="Lundell T."/>
            <person name="Morin E."/>
            <person name="Murat C."/>
            <person name="Sun H."/>
            <person name="Tunlid A."/>
            <person name="Henrissat B."/>
            <person name="Grigoriev I.V."/>
            <person name="Hibbett D.S."/>
            <person name="Martin F."/>
            <person name="Nordberg H.P."/>
            <person name="Cantor M.N."/>
            <person name="Hua S.X."/>
        </authorList>
    </citation>
    <scope>NUCLEOTIDE SEQUENCE [LARGE SCALE GENOMIC DNA]</scope>
    <source>
        <strain evidence="1 2">LaAM-08-1</strain>
    </source>
</reference>
<protein>
    <submittedName>
        <fullName evidence="1">Uncharacterized protein</fullName>
    </submittedName>
</protein>
<dbReference type="HOGENOM" id="CLU_1354808_0_0_1"/>
<dbReference type="EMBL" id="KN838655">
    <property type="protein sequence ID" value="KIJ99035.1"/>
    <property type="molecule type" value="Genomic_DNA"/>
</dbReference>
<organism evidence="1 2">
    <name type="scientific">Laccaria amethystina LaAM-08-1</name>
    <dbReference type="NCBI Taxonomy" id="1095629"/>
    <lineage>
        <taxon>Eukaryota</taxon>
        <taxon>Fungi</taxon>
        <taxon>Dikarya</taxon>
        <taxon>Basidiomycota</taxon>
        <taxon>Agaricomycotina</taxon>
        <taxon>Agaricomycetes</taxon>
        <taxon>Agaricomycetidae</taxon>
        <taxon>Agaricales</taxon>
        <taxon>Agaricineae</taxon>
        <taxon>Hydnangiaceae</taxon>
        <taxon>Laccaria</taxon>
    </lineage>
</organism>
<gene>
    <name evidence="1" type="ORF">K443DRAFT_123394</name>
</gene>
<sequence length="202" mass="23017">MWGFAVLVWGRTAPWQRYMHARRSQKIRPSYRSWQDRQIPARRPASNESNERLNAIRIQFEDDHMASRAQALGLSKNLQADIIRRSKKLKDSPINPIRPAEGQMLLQDGGGHALRKTPETVFLLIEDVRHEGLTPILEAKKGLCPIKSEDGMANSKRILEAVSCRINFVEYAKENFYQLGLGEFGMSTCLAELDKTPEKNDA</sequence>
<evidence type="ECO:0000313" key="1">
    <source>
        <dbReference type="EMBL" id="KIJ99035.1"/>
    </source>
</evidence>
<reference evidence="2" key="2">
    <citation type="submission" date="2015-01" db="EMBL/GenBank/DDBJ databases">
        <title>Evolutionary Origins and Diversification of the Mycorrhizal Mutualists.</title>
        <authorList>
            <consortium name="DOE Joint Genome Institute"/>
            <consortium name="Mycorrhizal Genomics Consortium"/>
            <person name="Kohler A."/>
            <person name="Kuo A."/>
            <person name="Nagy L.G."/>
            <person name="Floudas D."/>
            <person name="Copeland A."/>
            <person name="Barry K.W."/>
            <person name="Cichocki N."/>
            <person name="Veneault-Fourrey C."/>
            <person name="LaButti K."/>
            <person name="Lindquist E.A."/>
            <person name="Lipzen A."/>
            <person name="Lundell T."/>
            <person name="Morin E."/>
            <person name="Murat C."/>
            <person name="Riley R."/>
            <person name="Ohm R."/>
            <person name="Sun H."/>
            <person name="Tunlid A."/>
            <person name="Henrissat B."/>
            <person name="Grigoriev I.V."/>
            <person name="Hibbett D.S."/>
            <person name="Martin F."/>
        </authorList>
    </citation>
    <scope>NUCLEOTIDE SEQUENCE [LARGE SCALE GENOMIC DNA]</scope>
    <source>
        <strain evidence="2">LaAM-08-1</strain>
    </source>
</reference>
<dbReference type="Proteomes" id="UP000054477">
    <property type="component" value="Unassembled WGS sequence"/>
</dbReference>
<accession>A0A0C9X1V6</accession>
<proteinExistence type="predicted"/>
<name>A0A0C9X1V6_9AGAR</name>
<dbReference type="AlphaFoldDB" id="A0A0C9X1V6"/>
<evidence type="ECO:0000313" key="2">
    <source>
        <dbReference type="Proteomes" id="UP000054477"/>
    </source>
</evidence>